<reference evidence="1 2" key="1">
    <citation type="submission" date="2019-12" db="EMBL/GenBank/DDBJ databases">
        <title>Whole genome shotgun sequence of Streptomyces hygroscopicus subsp. glebosus NBRC 13786.</title>
        <authorList>
            <person name="Ichikawa N."/>
            <person name="Kimura A."/>
            <person name="Kitahashi Y."/>
            <person name="Komaki H."/>
            <person name="Tamura T."/>
        </authorList>
    </citation>
    <scope>NUCLEOTIDE SEQUENCE [LARGE SCALE GENOMIC DNA]</scope>
    <source>
        <strain evidence="1 2">NBRC 13786</strain>
    </source>
</reference>
<proteinExistence type="predicted"/>
<accession>A0A640SQ16</accession>
<name>A0A640SQ16_9ACTN</name>
<comment type="caution">
    <text evidence="1">The sequence shown here is derived from an EMBL/GenBank/DDBJ whole genome shotgun (WGS) entry which is preliminary data.</text>
</comment>
<evidence type="ECO:0000313" key="2">
    <source>
        <dbReference type="Proteomes" id="UP000430079"/>
    </source>
</evidence>
<evidence type="ECO:0000313" key="1">
    <source>
        <dbReference type="EMBL" id="GFE12882.1"/>
    </source>
</evidence>
<dbReference type="Proteomes" id="UP000430079">
    <property type="component" value="Unassembled WGS sequence"/>
</dbReference>
<organism evidence="1 2">
    <name type="scientific">Streptomyces glebosus</name>
    <dbReference type="NCBI Taxonomy" id="249580"/>
    <lineage>
        <taxon>Bacteria</taxon>
        <taxon>Bacillati</taxon>
        <taxon>Actinomycetota</taxon>
        <taxon>Actinomycetes</taxon>
        <taxon>Kitasatosporales</taxon>
        <taxon>Streptomycetaceae</taxon>
        <taxon>Streptomyces</taxon>
    </lineage>
</organism>
<keyword evidence="2" id="KW-1185">Reference proteome</keyword>
<evidence type="ECO:0008006" key="3">
    <source>
        <dbReference type="Google" id="ProtNLM"/>
    </source>
</evidence>
<dbReference type="Gene3D" id="3.30.429.10">
    <property type="entry name" value="Macrophage Migration Inhibitory Factor"/>
    <property type="match status" value="2"/>
</dbReference>
<gene>
    <name evidence="1" type="ORF">Sgleb_09290</name>
</gene>
<protein>
    <recommendedName>
        <fullName evidence="3">4-oxalocrotonate tautomerase domain-containing protein</fullName>
    </recommendedName>
</protein>
<dbReference type="RefSeq" id="WP_229893792.1">
    <property type="nucleotide sequence ID" value="NZ_BLIO01000001.1"/>
</dbReference>
<dbReference type="InterPro" id="IPR014347">
    <property type="entry name" value="Tautomerase/MIF_sf"/>
</dbReference>
<dbReference type="SUPFAM" id="SSF55331">
    <property type="entry name" value="Tautomerase/MIF"/>
    <property type="match status" value="1"/>
</dbReference>
<dbReference type="EMBL" id="BLIO01000001">
    <property type="protein sequence ID" value="GFE12882.1"/>
    <property type="molecule type" value="Genomic_DNA"/>
</dbReference>
<sequence>MPYFRVTVPDPDLPTDVQRALAEGLTRLAVTVLRKSGARTIIHLNLVPPGRYYIDSTPLADGRDAHVEASLTAGTNSAAEKSAFIAAADELLSDLLGPLPRSGVALHELHPESYGYNGVTQLDYYRRVVVTPGAPEGGAAPVGMVQLSPDK</sequence>
<dbReference type="AlphaFoldDB" id="A0A640SQ16"/>